<comment type="caution">
    <text evidence="1">The sequence shown here is derived from an EMBL/GenBank/DDBJ whole genome shotgun (WGS) entry which is preliminary data.</text>
</comment>
<evidence type="ECO:0000313" key="1">
    <source>
        <dbReference type="EMBL" id="MBK1781444.1"/>
    </source>
</evidence>
<protein>
    <submittedName>
        <fullName evidence="1">Virulence RhuM family protein</fullName>
    </submittedName>
</protein>
<dbReference type="Pfam" id="PF13310">
    <property type="entry name" value="Virulence_RhuM"/>
    <property type="match status" value="1"/>
</dbReference>
<name>A0ABS1EBZ2_9BURK</name>
<dbReference type="RefSeq" id="WP_200236407.1">
    <property type="nucleotide sequence ID" value="NZ_JAENGP010000010.1"/>
</dbReference>
<dbReference type="PANTHER" id="PTHR35810">
    <property type="entry name" value="CYTOPLASMIC PROTEIN-RELATED"/>
    <property type="match status" value="1"/>
</dbReference>
<gene>
    <name evidence="1" type="ORF">JHL22_09450</name>
</gene>
<dbReference type="PIRSF" id="PIRSF015268">
    <property type="entry name" value="Virulence_RhuM"/>
    <property type="match status" value="1"/>
</dbReference>
<organism evidence="1 2">
    <name type="scientific">Advenella mandrilli</name>
    <dbReference type="NCBI Taxonomy" id="2800330"/>
    <lineage>
        <taxon>Bacteria</taxon>
        <taxon>Pseudomonadati</taxon>
        <taxon>Pseudomonadota</taxon>
        <taxon>Betaproteobacteria</taxon>
        <taxon>Burkholderiales</taxon>
        <taxon>Alcaligenaceae</taxon>
    </lineage>
</organism>
<keyword evidence="2" id="KW-1185">Reference proteome</keyword>
<dbReference type="PANTHER" id="PTHR35810:SF1">
    <property type="entry name" value="CYTOPLASMIC PROTEIN"/>
    <property type="match status" value="1"/>
</dbReference>
<dbReference type="InterPro" id="IPR011204">
    <property type="entry name" value="Virulence_RhuM-like"/>
</dbReference>
<proteinExistence type="predicted"/>
<sequence length="345" mass="40078">MYNLSRQDQTTEFLLYTAPNGEIKVEVLLSNETIWMTQERMAELFGVQRPAITKHLKNIFESNELKEEVVCSILEHTTEHGAISGKTQTSKVKYYNLDAVISVGYRVNSAQATQFRIWATQLIKEYIIKGVAMDDERLKNGRYFGKDYFRELLERVRSIRASERRIYQQITDIFAECSIDYDPNSQTTRLFYAHVQDRFHFAITGHTAAEIISLRADASKPLMGMSTYKNAPAGRVLKSDTISAKNYLSETDIKKLERTVSAFFDYIEGVIERRTTLSMESFSESVNKFLTFNEYRILEGYGKISRKQAEQKAFAEYEKFNKLQHIESDFDRTVKQLLQKKDIKE</sequence>
<accession>A0ABS1EBZ2</accession>
<dbReference type="EMBL" id="JAENGP010000010">
    <property type="protein sequence ID" value="MBK1781444.1"/>
    <property type="molecule type" value="Genomic_DNA"/>
</dbReference>
<dbReference type="Proteomes" id="UP000635316">
    <property type="component" value="Unassembled WGS sequence"/>
</dbReference>
<reference evidence="1 2" key="1">
    <citation type="submission" date="2020-12" db="EMBL/GenBank/DDBJ databases">
        <authorList>
            <person name="Lu T."/>
            <person name="Wang Q."/>
            <person name="Han X."/>
        </authorList>
    </citation>
    <scope>NUCLEOTIDE SEQUENCE [LARGE SCALE GENOMIC DNA]</scope>
    <source>
        <strain evidence="1 2">WQ 585</strain>
    </source>
</reference>
<evidence type="ECO:0000313" key="2">
    <source>
        <dbReference type="Proteomes" id="UP000635316"/>
    </source>
</evidence>